<reference evidence="7" key="1">
    <citation type="submission" date="2020-11" db="EMBL/GenBank/DDBJ databases">
        <authorList>
            <person name="Tran Van P."/>
        </authorList>
    </citation>
    <scope>NUCLEOTIDE SEQUENCE</scope>
</reference>
<evidence type="ECO:0000256" key="4">
    <source>
        <dbReference type="ARBA" id="ARBA00022989"/>
    </source>
</evidence>
<evidence type="ECO:0000259" key="6">
    <source>
        <dbReference type="PROSITE" id="PS50004"/>
    </source>
</evidence>
<feature type="non-terminal residue" evidence="7">
    <location>
        <position position="1"/>
    </location>
</feature>
<evidence type="ECO:0000256" key="2">
    <source>
        <dbReference type="ARBA" id="ARBA00022692"/>
    </source>
</evidence>
<dbReference type="InterPro" id="IPR037724">
    <property type="entry name" value="C2E_Ferlin"/>
</dbReference>
<dbReference type="Proteomes" id="UP000677054">
    <property type="component" value="Unassembled WGS sequence"/>
</dbReference>
<keyword evidence="8" id="KW-1185">Reference proteome</keyword>
<dbReference type="EMBL" id="LR911344">
    <property type="protein sequence ID" value="CAD7254695.1"/>
    <property type="molecule type" value="Genomic_DNA"/>
</dbReference>
<dbReference type="CDD" id="cd04037">
    <property type="entry name" value="C2E_Ferlin"/>
    <property type="match status" value="1"/>
</dbReference>
<dbReference type="PROSITE" id="PS50004">
    <property type="entry name" value="C2"/>
    <property type="match status" value="1"/>
</dbReference>
<gene>
    <name evidence="7" type="ORF">DSTB1V02_LOCUS14441</name>
</gene>
<dbReference type="FunFam" id="2.60.40.150:FF:000054">
    <property type="entry name" value="otoferlin isoform X2"/>
    <property type="match status" value="1"/>
</dbReference>
<evidence type="ECO:0000256" key="1">
    <source>
        <dbReference type="ARBA" id="ARBA00004167"/>
    </source>
</evidence>
<keyword evidence="3" id="KW-0677">Repeat</keyword>
<proteinExistence type="predicted"/>
<dbReference type="Gene3D" id="2.60.40.150">
    <property type="entry name" value="C2 domain"/>
    <property type="match status" value="1"/>
</dbReference>
<dbReference type="GO" id="GO:0007009">
    <property type="term" value="P:plasma membrane organization"/>
    <property type="evidence" value="ECO:0007669"/>
    <property type="project" value="TreeGrafter"/>
</dbReference>
<dbReference type="Pfam" id="PF22901">
    <property type="entry name" value="dsrm_Ferlin"/>
    <property type="match status" value="1"/>
</dbReference>
<accession>A0A7R9FTL3</accession>
<dbReference type="PANTHER" id="PTHR12546:SF60">
    <property type="entry name" value="MISFIRE, ISOFORM F"/>
    <property type="match status" value="1"/>
</dbReference>
<name>A0A7R9FTL3_9CRUS</name>
<dbReference type="InterPro" id="IPR000008">
    <property type="entry name" value="C2_dom"/>
</dbReference>
<feature type="domain" description="C2" evidence="6">
    <location>
        <begin position="59"/>
        <end position="176"/>
    </location>
</feature>
<comment type="subcellular location">
    <subcellularLocation>
        <location evidence="1">Membrane</location>
        <topology evidence="1">Single-pass membrane protein</topology>
    </subcellularLocation>
</comment>
<dbReference type="EMBL" id="CAJPEV010011826">
    <property type="protein sequence ID" value="CAG0906326.1"/>
    <property type="molecule type" value="Genomic_DNA"/>
</dbReference>
<evidence type="ECO:0000256" key="5">
    <source>
        <dbReference type="ARBA" id="ARBA00023136"/>
    </source>
</evidence>
<evidence type="ECO:0000313" key="8">
    <source>
        <dbReference type="Proteomes" id="UP000677054"/>
    </source>
</evidence>
<keyword evidence="2" id="KW-0812">Transmembrane</keyword>
<organism evidence="7">
    <name type="scientific">Darwinula stevensoni</name>
    <dbReference type="NCBI Taxonomy" id="69355"/>
    <lineage>
        <taxon>Eukaryota</taxon>
        <taxon>Metazoa</taxon>
        <taxon>Ecdysozoa</taxon>
        <taxon>Arthropoda</taxon>
        <taxon>Crustacea</taxon>
        <taxon>Oligostraca</taxon>
        <taxon>Ostracoda</taxon>
        <taxon>Podocopa</taxon>
        <taxon>Podocopida</taxon>
        <taxon>Darwinulocopina</taxon>
        <taxon>Darwinuloidea</taxon>
        <taxon>Darwinulidae</taxon>
        <taxon>Darwinula</taxon>
    </lineage>
</organism>
<dbReference type="OrthoDB" id="10059618at2759"/>
<dbReference type="SMART" id="SM00239">
    <property type="entry name" value="C2"/>
    <property type="match status" value="1"/>
</dbReference>
<dbReference type="InterPro" id="IPR035892">
    <property type="entry name" value="C2_domain_sf"/>
</dbReference>
<keyword evidence="4" id="KW-1133">Transmembrane helix</keyword>
<feature type="non-terminal residue" evidence="7">
    <location>
        <position position="344"/>
    </location>
</feature>
<keyword evidence="5" id="KW-0472">Membrane</keyword>
<evidence type="ECO:0000313" key="7">
    <source>
        <dbReference type="EMBL" id="CAD7254695.1"/>
    </source>
</evidence>
<dbReference type="GO" id="GO:0016020">
    <property type="term" value="C:membrane"/>
    <property type="evidence" value="ECO:0007669"/>
    <property type="project" value="UniProtKB-SubCell"/>
</dbReference>
<evidence type="ECO:0000256" key="3">
    <source>
        <dbReference type="ARBA" id="ARBA00022737"/>
    </source>
</evidence>
<dbReference type="AlphaFoldDB" id="A0A7R9FTL3"/>
<dbReference type="PANTHER" id="PTHR12546">
    <property type="entry name" value="FER-1-LIKE"/>
    <property type="match status" value="1"/>
</dbReference>
<dbReference type="SUPFAM" id="SSF49562">
    <property type="entry name" value="C2 domain (Calcium/lipid-binding domain, CaLB)"/>
    <property type="match status" value="1"/>
</dbReference>
<sequence>IYPNELEQQPEFGGFHEWLQTWAIYRGKQSAAASSDRGRLVGKFKGNIQVRRSRGIDTGPGEDWRRFPSNDPIPVLIRVYVVRATDLHPMDPNGKADPYILLHFGSRKISDKENYISRQLNPVFGKCFEVSGTFPQDSLLKIQVLDWDLLGSDDLIGETLIDLENRFYSKHRATCGLPRRYETSGNGPNKWRDALRPTQILAQMCRENKLESPIYMPGRVRIGEWVFAVRPDNNTIPLSRQGYEEHLALSVLQNWQKVPNVGCHLVPEHVETRSLYNPDKPGIEQGKLEMWVELYPMDTPLPGPSLDISARKPVGFELRVIIWNTEDVVLEDDSFFTGEKMSDI</sequence>
<protein>
    <recommendedName>
        <fullName evidence="6">C2 domain-containing protein</fullName>
    </recommendedName>
</protein>
<dbReference type="InterPro" id="IPR055072">
    <property type="entry name" value="Ferlin_DSRM"/>
</dbReference>
<dbReference type="InterPro" id="IPR037721">
    <property type="entry name" value="Ferlin"/>
</dbReference>